<dbReference type="AlphaFoldDB" id="A0AAU8K5X1"/>
<protein>
    <submittedName>
        <fullName evidence="2">Antibiotic biosynthesis monooxygenase</fullName>
    </submittedName>
</protein>
<accession>A0AAU8K5X1</accession>
<dbReference type="Pfam" id="PF03992">
    <property type="entry name" value="ABM"/>
    <property type="match status" value="1"/>
</dbReference>
<sequence>MYVRTVYATGDPARIGETLDALCAEAVEVLTAQPGYRGFGLFADREAGKLIMGSWWNDAEAERASDEALRPRRDALLTPFAQTVTIDHWEAVVYLPSEQLNAGAGFRLTRVDVDPEDIDALIRVFQDTTLPGLRRIRGFSAASLLVDRAHGHAQVGALYVDSETLYSSRGPVAAVRGASMEKVQVVVRGLEEFEAVLLDRQPG</sequence>
<evidence type="ECO:0000259" key="1">
    <source>
        <dbReference type="Pfam" id="PF03992"/>
    </source>
</evidence>
<keyword evidence="2" id="KW-0560">Oxidoreductase</keyword>
<keyword evidence="2" id="KW-0503">Monooxygenase</keyword>
<dbReference type="SUPFAM" id="SSF54909">
    <property type="entry name" value="Dimeric alpha+beta barrel"/>
    <property type="match status" value="1"/>
</dbReference>
<dbReference type="InterPro" id="IPR011008">
    <property type="entry name" value="Dimeric_a/b-barrel"/>
</dbReference>
<dbReference type="GO" id="GO:0004497">
    <property type="term" value="F:monooxygenase activity"/>
    <property type="evidence" value="ECO:0007669"/>
    <property type="project" value="UniProtKB-KW"/>
</dbReference>
<feature type="domain" description="ABM" evidence="1">
    <location>
        <begin position="1"/>
        <end position="61"/>
    </location>
</feature>
<reference evidence="2" key="1">
    <citation type="submission" date="2024-06" db="EMBL/GenBank/DDBJ databases">
        <title>The genome sequences of Kitasatospora sp. strain HUAS MG31.</title>
        <authorList>
            <person name="Mo P."/>
        </authorList>
    </citation>
    <scope>NUCLEOTIDE SEQUENCE</scope>
    <source>
        <strain evidence="2">HUAS MG31</strain>
    </source>
</reference>
<evidence type="ECO:0000313" key="2">
    <source>
        <dbReference type="EMBL" id="XCM82677.1"/>
    </source>
</evidence>
<dbReference type="KEGG" id="kcm:ABWK59_29080"/>
<name>A0AAU8K5X1_9ACTN</name>
<dbReference type="InterPro" id="IPR007138">
    <property type="entry name" value="ABM_dom"/>
</dbReference>
<organism evidence="2">
    <name type="scientific">Kitasatospora camelliae</name>
    <dbReference type="NCBI Taxonomy" id="3156397"/>
    <lineage>
        <taxon>Bacteria</taxon>
        <taxon>Bacillati</taxon>
        <taxon>Actinomycetota</taxon>
        <taxon>Actinomycetes</taxon>
        <taxon>Kitasatosporales</taxon>
        <taxon>Streptomycetaceae</taxon>
        <taxon>Kitasatospora</taxon>
    </lineage>
</organism>
<gene>
    <name evidence="2" type="ORF">ABWK59_29080</name>
</gene>
<dbReference type="EMBL" id="CP159872">
    <property type="protein sequence ID" value="XCM82677.1"/>
    <property type="molecule type" value="Genomic_DNA"/>
</dbReference>
<proteinExistence type="predicted"/>
<dbReference type="RefSeq" id="WP_354643609.1">
    <property type="nucleotide sequence ID" value="NZ_CP159872.1"/>
</dbReference>